<evidence type="ECO:0000313" key="1">
    <source>
        <dbReference type="EMBL" id="KKN89571.1"/>
    </source>
</evidence>
<comment type="caution">
    <text evidence="1">The sequence shown here is derived from an EMBL/GenBank/DDBJ whole genome shotgun (WGS) entry which is preliminary data.</text>
</comment>
<reference evidence="1" key="1">
    <citation type="journal article" date="2015" name="Nature">
        <title>Complex archaea that bridge the gap between prokaryotes and eukaryotes.</title>
        <authorList>
            <person name="Spang A."/>
            <person name="Saw J.H."/>
            <person name="Jorgensen S.L."/>
            <person name="Zaremba-Niedzwiedzka K."/>
            <person name="Martijn J."/>
            <person name="Lind A.E."/>
            <person name="van Eijk R."/>
            <person name="Schleper C."/>
            <person name="Guy L."/>
            <person name="Ettema T.J."/>
        </authorList>
    </citation>
    <scope>NUCLEOTIDE SEQUENCE</scope>
</reference>
<organism evidence="1">
    <name type="scientific">marine sediment metagenome</name>
    <dbReference type="NCBI Taxonomy" id="412755"/>
    <lineage>
        <taxon>unclassified sequences</taxon>
        <taxon>metagenomes</taxon>
        <taxon>ecological metagenomes</taxon>
    </lineage>
</organism>
<proteinExistence type="predicted"/>
<name>A0A0F9WTF3_9ZZZZ</name>
<accession>A0A0F9WTF3</accession>
<dbReference type="EMBL" id="LAZR01000117">
    <property type="protein sequence ID" value="KKN89571.1"/>
    <property type="molecule type" value="Genomic_DNA"/>
</dbReference>
<sequence length="140" mass="15614">MDYIAIAKAFRKELEILRNSGQLPYELNDFPSGCCGTVSELLGDYLNTMHGLGCEYVLGTQGQKTHAWLEHDGIVIDITGDQFQGRPSVYVAEKDDWYLAWEISSRARAVHIRNASSYLEERELLHSVLAGAGLPNPDTL</sequence>
<dbReference type="AlphaFoldDB" id="A0A0F9WTF3"/>
<gene>
    <name evidence="1" type="ORF">LCGC14_0237030</name>
</gene>
<protein>
    <submittedName>
        <fullName evidence="1">Uncharacterized protein</fullName>
    </submittedName>
</protein>